<evidence type="ECO:0000313" key="2">
    <source>
        <dbReference type="Proteomes" id="UP000298337"/>
    </source>
</evidence>
<gene>
    <name evidence="1" type="ORF">EU556_11165</name>
</gene>
<dbReference type="EMBL" id="SRLA01000002">
    <property type="protein sequence ID" value="TGE08833.1"/>
    <property type="molecule type" value="Genomic_DNA"/>
</dbReference>
<evidence type="ECO:0008006" key="3">
    <source>
        <dbReference type="Google" id="ProtNLM"/>
    </source>
</evidence>
<comment type="caution">
    <text evidence="1">The sequence shown here is derived from an EMBL/GenBank/DDBJ whole genome shotgun (WGS) entry which is preliminary data.</text>
</comment>
<keyword evidence="2" id="KW-1185">Reference proteome</keyword>
<dbReference type="AlphaFoldDB" id="A0A4Z0P8Y6"/>
<dbReference type="Proteomes" id="UP000298337">
    <property type="component" value="Unassembled WGS sequence"/>
</dbReference>
<protein>
    <recommendedName>
        <fullName evidence="3">Morphogenetic protein</fullName>
    </recommendedName>
</protein>
<dbReference type="OrthoDB" id="72471at2"/>
<proteinExistence type="predicted"/>
<accession>A0A4Z0P8Y6</accession>
<name>A0A4Z0P8Y6_9BACT</name>
<organism evidence="1 2">
    <name type="scientific">Hymenobacter fodinae</name>
    <dbReference type="NCBI Taxonomy" id="2510796"/>
    <lineage>
        <taxon>Bacteria</taxon>
        <taxon>Pseudomonadati</taxon>
        <taxon>Bacteroidota</taxon>
        <taxon>Cytophagia</taxon>
        <taxon>Cytophagales</taxon>
        <taxon>Hymenobacteraceae</taxon>
        <taxon>Hymenobacter</taxon>
    </lineage>
</organism>
<evidence type="ECO:0000313" key="1">
    <source>
        <dbReference type="EMBL" id="TGE08833.1"/>
    </source>
</evidence>
<sequence length="219" mass="25154">MTTTKERQILFTGAMVRALLAGTKTQTRRIIKSPTGTFEINSTLDMKQCWLNVTDANEQAVRPLMCPYGQPGERLWVRENLFWSEHEDGWCYQADNDMLECEYSEAPILQKPLKSFIPSMHMPRVASRILLEIVAVRVERLQDISADDSVAEGVEVSHRDTSGMPWYKLPGWEKPINVSDAKIVYQHIWETINGADSWKANPWVWVVEFRKVQKGADNV</sequence>
<reference evidence="1 2" key="1">
    <citation type="submission" date="2019-04" db="EMBL/GenBank/DDBJ databases">
        <authorList>
            <person name="Feng G."/>
            <person name="Zhang J."/>
            <person name="Zhu H."/>
        </authorList>
    </citation>
    <scope>NUCLEOTIDE SEQUENCE [LARGE SCALE GENOMIC DNA]</scope>
    <source>
        <strain evidence="1 2">92R-1</strain>
    </source>
</reference>